<organism evidence="4 5">
    <name type="scientific">Brevibacterium aurantiacum</name>
    <dbReference type="NCBI Taxonomy" id="273384"/>
    <lineage>
        <taxon>Bacteria</taxon>
        <taxon>Bacillati</taxon>
        <taxon>Actinomycetota</taxon>
        <taxon>Actinomycetes</taxon>
        <taxon>Micrococcales</taxon>
        <taxon>Brevibacteriaceae</taxon>
        <taxon>Brevibacterium</taxon>
    </lineage>
</organism>
<evidence type="ECO:0000259" key="3">
    <source>
        <dbReference type="Pfam" id="PF16859"/>
    </source>
</evidence>
<dbReference type="InterPro" id="IPR036271">
    <property type="entry name" value="Tet_transcr_reg_TetR-rel_C_sf"/>
</dbReference>
<evidence type="ECO:0000256" key="2">
    <source>
        <dbReference type="ARBA" id="ARBA00023163"/>
    </source>
</evidence>
<protein>
    <recommendedName>
        <fullName evidence="3">Tetracyclin repressor-like C-terminal domain-containing protein</fullName>
    </recommendedName>
</protein>
<accession>A0A2A3WZG8</accession>
<dbReference type="Gene3D" id="1.10.10.60">
    <property type="entry name" value="Homeodomain-like"/>
    <property type="match status" value="1"/>
</dbReference>
<dbReference type="Gene3D" id="1.10.357.10">
    <property type="entry name" value="Tetracycline Repressor, domain 2"/>
    <property type="match status" value="1"/>
</dbReference>
<reference evidence="4 5" key="1">
    <citation type="journal article" date="2017" name="Elife">
        <title>Extensive horizontal gene transfer in cheese-associated bacteria.</title>
        <authorList>
            <person name="Bonham K.S."/>
            <person name="Wolfe B.E."/>
            <person name="Dutton R.J."/>
        </authorList>
    </citation>
    <scope>NUCLEOTIDE SEQUENCE [LARGE SCALE GENOMIC DNA]</scope>
    <source>
        <strain evidence="4 5">JB5</strain>
    </source>
</reference>
<keyword evidence="2" id="KW-0804">Transcription</keyword>
<sequence length="211" mass="23468">MYRNMTTKQEGRPRNPAISQALRQAAERRMEADGFGSLTVDGLVKEVGTTRQAFYRRYSRVSVLALEVILTRFGESNAVDTGSLEADLLKLQRDDVSMMTTSLVRKNLPGMFEDIRTIPEVCAIYFERLILPRRQNVGRVIDNAAARGEVNPPHVDAEYICDLMFGAILSRLLLPTGLPVDDHFARETVATAVHILTCPQMSVSSIAAEGR</sequence>
<evidence type="ECO:0000256" key="1">
    <source>
        <dbReference type="ARBA" id="ARBA00023015"/>
    </source>
</evidence>
<dbReference type="EMBL" id="NRGX01000001">
    <property type="protein sequence ID" value="PCC16871.1"/>
    <property type="molecule type" value="Genomic_DNA"/>
</dbReference>
<comment type="caution">
    <text evidence="4">The sequence shown here is derived from an EMBL/GenBank/DDBJ whole genome shotgun (WGS) entry which is preliminary data.</text>
</comment>
<dbReference type="Proteomes" id="UP000218377">
    <property type="component" value="Unassembled WGS sequence"/>
</dbReference>
<proteinExistence type="predicted"/>
<keyword evidence="1" id="KW-0805">Transcription regulation</keyword>
<evidence type="ECO:0000313" key="4">
    <source>
        <dbReference type="EMBL" id="PCC16871.1"/>
    </source>
</evidence>
<feature type="domain" description="Tetracyclin repressor-like C-terminal" evidence="3">
    <location>
        <begin position="80"/>
        <end position="191"/>
    </location>
</feature>
<name>A0A2A3WZG8_BREAU</name>
<dbReference type="SUPFAM" id="SSF48498">
    <property type="entry name" value="Tetracyclin repressor-like, C-terminal domain"/>
    <property type="match status" value="1"/>
</dbReference>
<dbReference type="InterPro" id="IPR009057">
    <property type="entry name" value="Homeodomain-like_sf"/>
</dbReference>
<evidence type="ECO:0000313" key="5">
    <source>
        <dbReference type="Proteomes" id="UP000218377"/>
    </source>
</evidence>
<gene>
    <name evidence="4" type="ORF">CIK79_00255</name>
</gene>
<dbReference type="SUPFAM" id="SSF46689">
    <property type="entry name" value="Homeodomain-like"/>
    <property type="match status" value="1"/>
</dbReference>
<dbReference type="Pfam" id="PF16859">
    <property type="entry name" value="TetR_C_11"/>
    <property type="match status" value="1"/>
</dbReference>
<dbReference type="InterPro" id="IPR011075">
    <property type="entry name" value="TetR_C"/>
</dbReference>
<dbReference type="AlphaFoldDB" id="A0A2A3WZG8"/>